<gene>
    <name evidence="1" type="ORF">DY926_02375</name>
</gene>
<dbReference type="AlphaFoldDB" id="A0A371Z3V8"/>
<keyword evidence="2" id="KW-1185">Reference proteome</keyword>
<comment type="caution">
    <text evidence="1">The sequence shown here is derived from an EMBL/GenBank/DDBJ whole genome shotgun (WGS) entry which is preliminary data.</text>
</comment>
<name>A0A371Z3V8_9PROT</name>
<proteinExistence type="predicted"/>
<dbReference type="Proteomes" id="UP000262371">
    <property type="component" value="Unassembled WGS sequence"/>
</dbReference>
<accession>A0A371Z3V8</accession>
<protein>
    <submittedName>
        <fullName evidence="1">Uncharacterized protein</fullName>
    </submittedName>
</protein>
<evidence type="ECO:0000313" key="1">
    <source>
        <dbReference type="EMBL" id="RFD21151.1"/>
    </source>
</evidence>
<dbReference type="RefSeq" id="WP_116701922.1">
    <property type="nucleotide sequence ID" value="NZ_QUWV01000020.1"/>
</dbReference>
<evidence type="ECO:0000313" key="2">
    <source>
        <dbReference type="Proteomes" id="UP000262371"/>
    </source>
</evidence>
<organism evidence="1 2">
    <name type="scientific">Komagataeibacter melaceti</name>
    <dbReference type="NCBI Taxonomy" id="2766577"/>
    <lineage>
        <taxon>Bacteria</taxon>
        <taxon>Pseudomonadati</taxon>
        <taxon>Pseudomonadota</taxon>
        <taxon>Alphaproteobacteria</taxon>
        <taxon>Acetobacterales</taxon>
        <taxon>Acetobacteraceae</taxon>
        <taxon>Komagataeibacter</taxon>
    </lineage>
</organism>
<reference evidence="1 2" key="1">
    <citation type="submission" date="2018-08" db="EMBL/GenBank/DDBJ databases">
        <title>Komagataeibacter sp. AV 382.</title>
        <authorList>
            <person name="Skraban J."/>
            <person name="Trcek J."/>
        </authorList>
    </citation>
    <scope>NUCLEOTIDE SEQUENCE [LARGE SCALE GENOMIC DNA]</scope>
    <source>
        <strain evidence="1 2">AV 382</strain>
    </source>
</reference>
<sequence>MIRIVIAVIGVLALGGVGVFVSLGMFPPALVQHDVHKDIPMAPAAAPAPVASPLGVPAALPVAPLAPAQ</sequence>
<dbReference type="EMBL" id="QUWV01000020">
    <property type="protein sequence ID" value="RFD21151.1"/>
    <property type="molecule type" value="Genomic_DNA"/>
</dbReference>